<keyword evidence="3" id="KW-1185">Reference proteome</keyword>
<feature type="region of interest" description="Disordered" evidence="1">
    <location>
        <begin position="1"/>
        <end position="48"/>
    </location>
</feature>
<gene>
    <name evidence="2" type="ORF">A2U01_0000008</name>
</gene>
<accession>A0A392LW23</accession>
<proteinExistence type="predicted"/>
<protein>
    <submittedName>
        <fullName evidence="2">Uncharacterized protein</fullName>
    </submittedName>
</protein>
<dbReference type="Proteomes" id="UP000265520">
    <property type="component" value="Unassembled WGS sequence"/>
</dbReference>
<dbReference type="EMBL" id="LXQA010000005">
    <property type="protein sequence ID" value="MCH79262.1"/>
    <property type="molecule type" value="Genomic_DNA"/>
</dbReference>
<feature type="compositionally biased region" description="Polar residues" evidence="1">
    <location>
        <begin position="35"/>
        <end position="48"/>
    </location>
</feature>
<name>A0A392LW23_9FABA</name>
<sequence>MHSRCGTKSLTSKCDFPHPMVDPTPGSTLVPPPNHSSDTTIGVGSGGSSRVTMGTMLSWIFHKRGRHYTLTQNPKCDFPHPMVDPTLGSTPVPPPNHGSDTTVGVGSGGSSGVTMGTMLSWIFHKRGRHHTLTQNPKVQGDDTDI</sequence>
<evidence type="ECO:0000256" key="1">
    <source>
        <dbReference type="SAM" id="MobiDB-lite"/>
    </source>
</evidence>
<evidence type="ECO:0000313" key="3">
    <source>
        <dbReference type="Proteomes" id="UP000265520"/>
    </source>
</evidence>
<feature type="compositionally biased region" description="Polar residues" evidence="1">
    <location>
        <begin position="1"/>
        <end position="12"/>
    </location>
</feature>
<organism evidence="2 3">
    <name type="scientific">Trifolium medium</name>
    <dbReference type="NCBI Taxonomy" id="97028"/>
    <lineage>
        <taxon>Eukaryota</taxon>
        <taxon>Viridiplantae</taxon>
        <taxon>Streptophyta</taxon>
        <taxon>Embryophyta</taxon>
        <taxon>Tracheophyta</taxon>
        <taxon>Spermatophyta</taxon>
        <taxon>Magnoliopsida</taxon>
        <taxon>eudicotyledons</taxon>
        <taxon>Gunneridae</taxon>
        <taxon>Pentapetalae</taxon>
        <taxon>rosids</taxon>
        <taxon>fabids</taxon>
        <taxon>Fabales</taxon>
        <taxon>Fabaceae</taxon>
        <taxon>Papilionoideae</taxon>
        <taxon>50 kb inversion clade</taxon>
        <taxon>NPAAA clade</taxon>
        <taxon>Hologalegina</taxon>
        <taxon>IRL clade</taxon>
        <taxon>Trifolieae</taxon>
        <taxon>Trifolium</taxon>
    </lineage>
</organism>
<dbReference type="AlphaFoldDB" id="A0A392LW23"/>
<comment type="caution">
    <text evidence="2">The sequence shown here is derived from an EMBL/GenBank/DDBJ whole genome shotgun (WGS) entry which is preliminary data.</text>
</comment>
<evidence type="ECO:0000313" key="2">
    <source>
        <dbReference type="EMBL" id="MCH79262.1"/>
    </source>
</evidence>
<reference evidence="2 3" key="1">
    <citation type="journal article" date="2018" name="Front. Plant Sci.">
        <title>Red Clover (Trifolium pratense) and Zigzag Clover (T. medium) - A Picture of Genomic Similarities and Differences.</title>
        <authorList>
            <person name="Dluhosova J."/>
            <person name="Istvanek J."/>
            <person name="Nedelnik J."/>
            <person name="Repkova J."/>
        </authorList>
    </citation>
    <scope>NUCLEOTIDE SEQUENCE [LARGE SCALE GENOMIC DNA]</scope>
    <source>
        <strain evidence="3">cv. 10/8</strain>
        <tissue evidence="2">Leaf</tissue>
    </source>
</reference>